<organism evidence="1 2">
    <name type="scientific">Longibacter salinarum</name>
    <dbReference type="NCBI Taxonomy" id="1850348"/>
    <lineage>
        <taxon>Bacteria</taxon>
        <taxon>Pseudomonadati</taxon>
        <taxon>Rhodothermota</taxon>
        <taxon>Rhodothermia</taxon>
        <taxon>Rhodothermales</taxon>
        <taxon>Salisaetaceae</taxon>
        <taxon>Longibacter</taxon>
    </lineage>
</organism>
<dbReference type="OrthoDB" id="5288100at2"/>
<dbReference type="EMBL" id="PDEQ01000004">
    <property type="protein sequence ID" value="PEN13645.1"/>
    <property type="molecule type" value="Genomic_DNA"/>
</dbReference>
<gene>
    <name evidence="1" type="ORF">CRI94_10090</name>
</gene>
<sequence length="522" mass="59795">MRLLLVLRDQLDRSAALFDDVDPDTDVVVMTENDRDRGRFREHKQRLALGFAAMRHFRDELREQGLTVAYETASPPETDRDSYHAAEASPVADALREKIREHGADEVVLTEPGRIGLLKEIEAVCDEEGVEFTVYADRHFLCTHEDFESWADGRKELTLEYFYREQRREYDILLTDEGDPVGGEWNFDSDNRESFGADGPGMIPDGPRFDRDDVTGKVLETVRRDFSSAPGDLDTFRWPVTPEQAKTALDDFIKNRLPMFGTYQDAMWTGRAFLYHSRLSAALNLKLLSPLTAVRAAEEAYHDGHAPIHAVEGFIRQILGWREFVRGVYWLYAPEYGHKNALDAAMDLPDLYWSGETQMRCLSECVGQVKEHAYTHHIPRLMVIGLFGMMAGIDPAQMNDWHEAYYVDAWEWVSQPNMIGMALYADGGIVGTKPYAASGKYISRQSNYCSHCRFDPAASTGDDACPFTTFYWDFLNRHQETFSGNRRMNFQLANVRRKSDDELEAIAEQAEHYRERLDEGEL</sequence>
<dbReference type="GO" id="GO:0016829">
    <property type="term" value="F:lyase activity"/>
    <property type="evidence" value="ECO:0007669"/>
    <property type="project" value="UniProtKB-KW"/>
</dbReference>
<evidence type="ECO:0000313" key="1">
    <source>
        <dbReference type="EMBL" id="PEN13645.1"/>
    </source>
</evidence>
<accession>A0A2A8CY74</accession>
<name>A0A2A8CY74_9BACT</name>
<proteinExistence type="predicted"/>
<dbReference type="Gene3D" id="1.25.40.80">
    <property type="match status" value="1"/>
</dbReference>
<dbReference type="PANTHER" id="PTHR38657:SF1">
    <property type="entry name" value="SLR1343 PROTEIN"/>
    <property type="match status" value="1"/>
</dbReference>
<comment type="caution">
    <text evidence="1">The sequence shown here is derived from an EMBL/GenBank/DDBJ whole genome shotgun (WGS) entry which is preliminary data.</text>
</comment>
<dbReference type="InterPro" id="IPR036134">
    <property type="entry name" value="Crypto/Photolyase_FAD-like_sf"/>
</dbReference>
<keyword evidence="2" id="KW-1185">Reference proteome</keyword>
<dbReference type="InterPro" id="IPR007357">
    <property type="entry name" value="PhrB-like"/>
</dbReference>
<dbReference type="AlphaFoldDB" id="A0A2A8CY74"/>
<dbReference type="InterPro" id="IPR014729">
    <property type="entry name" value="Rossmann-like_a/b/a_fold"/>
</dbReference>
<dbReference type="Gene3D" id="1.10.579.10">
    <property type="entry name" value="DNA Cyclobutane Dipyrimidine Photolyase, subunit A, domain 3"/>
    <property type="match status" value="1"/>
</dbReference>
<evidence type="ECO:0000313" key="2">
    <source>
        <dbReference type="Proteomes" id="UP000220102"/>
    </source>
</evidence>
<dbReference type="Gene3D" id="1.10.10.1710">
    <property type="entry name" value="Deoxyribodipyrimidine photolyase-related"/>
    <property type="match status" value="1"/>
</dbReference>
<dbReference type="Proteomes" id="UP000220102">
    <property type="component" value="Unassembled WGS sequence"/>
</dbReference>
<reference evidence="1 2" key="1">
    <citation type="submission" date="2017-10" db="EMBL/GenBank/DDBJ databases">
        <title>Draft genome of Longibacter Salinarum.</title>
        <authorList>
            <person name="Goh K.M."/>
            <person name="Shamsir M.S."/>
            <person name="Lim S.W."/>
        </authorList>
    </citation>
    <scope>NUCLEOTIDE SEQUENCE [LARGE SCALE GENOMIC DNA]</scope>
    <source>
        <strain evidence="1 2">KCTC 52045</strain>
    </source>
</reference>
<protein>
    <submittedName>
        <fullName evidence="1">Cryptochrome/photolyase family protein</fullName>
    </submittedName>
</protein>
<dbReference type="RefSeq" id="WP_098075569.1">
    <property type="nucleotide sequence ID" value="NZ_PDEQ01000004.1"/>
</dbReference>
<dbReference type="InterPro" id="IPR052551">
    <property type="entry name" value="UV-DNA_repair_photolyase"/>
</dbReference>
<dbReference type="PANTHER" id="PTHR38657">
    <property type="entry name" value="SLR1343 PROTEIN"/>
    <property type="match status" value="1"/>
</dbReference>
<dbReference type="Pfam" id="PF04244">
    <property type="entry name" value="DPRP"/>
    <property type="match status" value="1"/>
</dbReference>
<keyword evidence="1" id="KW-0456">Lyase</keyword>
<dbReference type="Gene3D" id="3.40.50.620">
    <property type="entry name" value="HUPs"/>
    <property type="match status" value="1"/>
</dbReference>
<dbReference type="SUPFAM" id="SSF48173">
    <property type="entry name" value="Cryptochrome/photolyase FAD-binding domain"/>
    <property type="match status" value="1"/>
</dbReference>